<accession>Q60D66</accession>
<dbReference type="Proteomes" id="UP000000763">
    <property type="component" value="Chromosome 5"/>
</dbReference>
<protein>
    <submittedName>
        <fullName evidence="2">Uncharacterized protein</fullName>
    </submittedName>
</protein>
<name>Q60D66_ORYSJ</name>
<dbReference type="EMBL" id="AC150788">
    <property type="protein sequence ID" value="AAV25057.1"/>
    <property type="molecule type" value="Genomic_DNA"/>
</dbReference>
<reference evidence="3" key="1">
    <citation type="journal article" date="2005" name="Nature">
        <title>The map-based sequence of the rice genome.</title>
        <authorList>
            <consortium name="International rice genome sequencing project (IRGSP)"/>
            <person name="Matsumoto T."/>
            <person name="Wu J."/>
            <person name="Kanamori H."/>
            <person name="Katayose Y."/>
            <person name="Fujisawa M."/>
            <person name="Namiki N."/>
            <person name="Mizuno H."/>
            <person name="Yamamoto K."/>
            <person name="Antonio B.A."/>
            <person name="Baba T."/>
            <person name="Sakata K."/>
            <person name="Nagamura Y."/>
            <person name="Aoki H."/>
            <person name="Arikawa K."/>
            <person name="Arita K."/>
            <person name="Bito T."/>
            <person name="Chiden Y."/>
            <person name="Fujitsuka N."/>
            <person name="Fukunaka R."/>
            <person name="Hamada M."/>
            <person name="Harada C."/>
            <person name="Hayashi A."/>
            <person name="Hijishita S."/>
            <person name="Honda M."/>
            <person name="Hosokawa S."/>
            <person name="Ichikawa Y."/>
            <person name="Idonuma A."/>
            <person name="Iijima M."/>
            <person name="Ikeda M."/>
            <person name="Ikeno M."/>
            <person name="Ito K."/>
            <person name="Ito S."/>
            <person name="Ito T."/>
            <person name="Ito Y."/>
            <person name="Ito Y."/>
            <person name="Iwabuchi A."/>
            <person name="Kamiya K."/>
            <person name="Karasawa W."/>
            <person name="Kurita K."/>
            <person name="Katagiri S."/>
            <person name="Kikuta A."/>
            <person name="Kobayashi H."/>
            <person name="Kobayashi N."/>
            <person name="Machita K."/>
            <person name="Maehara T."/>
            <person name="Masukawa M."/>
            <person name="Mizubayashi T."/>
            <person name="Mukai Y."/>
            <person name="Nagasaki H."/>
            <person name="Nagata Y."/>
            <person name="Naito S."/>
            <person name="Nakashima M."/>
            <person name="Nakama Y."/>
            <person name="Nakamichi Y."/>
            <person name="Nakamura M."/>
            <person name="Meguro A."/>
            <person name="Negishi M."/>
            <person name="Ohta I."/>
            <person name="Ohta T."/>
            <person name="Okamoto M."/>
            <person name="Ono N."/>
            <person name="Saji S."/>
            <person name="Sakaguchi M."/>
            <person name="Sakai K."/>
            <person name="Shibata M."/>
            <person name="Shimokawa T."/>
            <person name="Song J."/>
            <person name="Takazaki Y."/>
            <person name="Terasawa K."/>
            <person name="Tsugane M."/>
            <person name="Tsuji K."/>
            <person name="Ueda S."/>
            <person name="Waki K."/>
            <person name="Yamagata H."/>
            <person name="Yamamoto M."/>
            <person name="Yamamoto S."/>
            <person name="Yamane H."/>
            <person name="Yoshiki S."/>
            <person name="Yoshihara R."/>
            <person name="Yukawa K."/>
            <person name="Zhong H."/>
            <person name="Yano M."/>
            <person name="Yuan Q."/>
            <person name="Ouyang S."/>
            <person name="Liu J."/>
            <person name="Jones K.M."/>
            <person name="Gansberger K."/>
            <person name="Moffat K."/>
            <person name="Hill J."/>
            <person name="Bera J."/>
            <person name="Fadrosh D."/>
            <person name="Jin S."/>
            <person name="Johri S."/>
            <person name="Kim M."/>
            <person name="Overton L."/>
            <person name="Reardon M."/>
            <person name="Tsitrin T."/>
            <person name="Vuong H."/>
            <person name="Weaver B."/>
            <person name="Ciecko A."/>
            <person name="Tallon L."/>
            <person name="Jackson J."/>
            <person name="Pai G."/>
            <person name="Aken S.V."/>
            <person name="Utterback T."/>
            <person name="Reidmuller S."/>
            <person name="Feldblyum T."/>
            <person name="Hsiao J."/>
            <person name="Zismann V."/>
            <person name="Iobst S."/>
            <person name="de Vazeille A.R."/>
            <person name="Buell C.R."/>
            <person name="Ying K."/>
            <person name="Li Y."/>
            <person name="Lu T."/>
            <person name="Huang Y."/>
            <person name="Zhao Q."/>
            <person name="Feng Q."/>
            <person name="Zhang L."/>
            <person name="Zhu J."/>
            <person name="Weng Q."/>
            <person name="Mu J."/>
            <person name="Lu Y."/>
            <person name="Fan D."/>
            <person name="Liu Y."/>
            <person name="Guan J."/>
            <person name="Zhang Y."/>
            <person name="Yu S."/>
            <person name="Liu X."/>
            <person name="Zhang Y."/>
            <person name="Hong G."/>
            <person name="Han B."/>
            <person name="Choisne N."/>
            <person name="Demange N."/>
            <person name="Orjeda G."/>
            <person name="Samain S."/>
            <person name="Cattolico L."/>
            <person name="Pelletier E."/>
            <person name="Couloux A."/>
            <person name="Segurens B."/>
            <person name="Wincker P."/>
            <person name="D'Hont A."/>
            <person name="Scarpelli C."/>
            <person name="Weissenbach J."/>
            <person name="Salanoubat M."/>
            <person name="Quetier F."/>
            <person name="Yu Y."/>
            <person name="Kim H.R."/>
            <person name="Rambo T."/>
            <person name="Currie J."/>
            <person name="Collura K."/>
            <person name="Luo M."/>
            <person name="Yang T."/>
            <person name="Ammiraju J.S.S."/>
            <person name="Engler F."/>
            <person name="Soderlund C."/>
            <person name="Wing R.A."/>
            <person name="Palmer L.E."/>
            <person name="de la Bastide M."/>
            <person name="Spiegel L."/>
            <person name="Nascimento L."/>
            <person name="Zutavern T."/>
            <person name="O'Shaughnessy A."/>
            <person name="Dike S."/>
            <person name="Dedhia N."/>
            <person name="Preston R."/>
            <person name="Balija V."/>
            <person name="McCombie W.R."/>
            <person name="Chow T."/>
            <person name="Chen H."/>
            <person name="Chung M."/>
            <person name="Chen C."/>
            <person name="Shaw J."/>
            <person name="Wu H."/>
            <person name="Hsiao K."/>
            <person name="Chao Y."/>
            <person name="Chu M."/>
            <person name="Cheng C."/>
            <person name="Hour A."/>
            <person name="Lee P."/>
            <person name="Lin S."/>
            <person name="Lin Y."/>
            <person name="Liou J."/>
            <person name="Liu S."/>
            <person name="Hsing Y."/>
            <person name="Raghuvanshi S."/>
            <person name="Mohanty A."/>
            <person name="Bharti A.K."/>
            <person name="Gaur A."/>
            <person name="Gupta V."/>
            <person name="Kumar D."/>
            <person name="Ravi V."/>
            <person name="Vij S."/>
            <person name="Kapur A."/>
            <person name="Khurana P."/>
            <person name="Khurana P."/>
            <person name="Khurana J.P."/>
            <person name="Tyagi A.K."/>
            <person name="Gaikwad K."/>
            <person name="Singh A."/>
            <person name="Dalal V."/>
            <person name="Srivastava S."/>
            <person name="Dixit A."/>
            <person name="Pal A.K."/>
            <person name="Ghazi I.A."/>
            <person name="Yadav M."/>
            <person name="Pandit A."/>
            <person name="Bhargava A."/>
            <person name="Sureshbabu K."/>
            <person name="Batra K."/>
            <person name="Sharma T.R."/>
            <person name="Mohapatra T."/>
            <person name="Singh N.K."/>
            <person name="Messing J."/>
            <person name="Nelson A.B."/>
            <person name="Fuks G."/>
            <person name="Kavchok S."/>
            <person name="Keizer G."/>
            <person name="Linton E."/>
            <person name="Llaca V."/>
            <person name="Song R."/>
            <person name="Tanyolac B."/>
            <person name="Young S."/>
            <person name="Ho-Il K."/>
            <person name="Hahn J.H."/>
            <person name="Sangsakoo G."/>
            <person name="Vanavichit A."/>
            <person name="de Mattos Luiz.A.T."/>
            <person name="Zimmer P.D."/>
            <person name="Malone G."/>
            <person name="Dellagostin O."/>
            <person name="de Oliveira A.C."/>
            <person name="Bevan M."/>
            <person name="Bancroft I."/>
            <person name="Minx P."/>
            <person name="Cordum H."/>
            <person name="Wilson R."/>
            <person name="Cheng Z."/>
            <person name="Jin W."/>
            <person name="Jiang J."/>
            <person name="Leong S.A."/>
            <person name="Iwama H."/>
            <person name="Gojobori T."/>
            <person name="Itoh T."/>
            <person name="Niimura Y."/>
            <person name="Fujii Y."/>
            <person name="Habara T."/>
            <person name="Sakai H."/>
            <person name="Sato Y."/>
            <person name="Wilson G."/>
            <person name="Kumar K."/>
            <person name="McCouch S."/>
            <person name="Juretic N."/>
            <person name="Hoen D."/>
            <person name="Wright S."/>
            <person name="Bruskiewich R."/>
            <person name="Bureau T."/>
            <person name="Miyao A."/>
            <person name="Hirochika H."/>
            <person name="Nishikawa T."/>
            <person name="Kadowaki K."/>
            <person name="Sugiura M."/>
            <person name="Burr B."/>
            <person name="Sasaki T."/>
        </authorList>
    </citation>
    <scope>NUCLEOTIDE SEQUENCE [LARGE SCALE GENOMIC DNA]</scope>
    <source>
        <strain evidence="3">cv. Nipponbare</strain>
    </source>
</reference>
<evidence type="ECO:0000313" key="3">
    <source>
        <dbReference type="Proteomes" id="UP000000763"/>
    </source>
</evidence>
<organism evidence="2 3">
    <name type="scientific">Oryza sativa subsp. japonica</name>
    <name type="common">Rice</name>
    <dbReference type="NCBI Taxonomy" id="39947"/>
    <lineage>
        <taxon>Eukaryota</taxon>
        <taxon>Viridiplantae</taxon>
        <taxon>Streptophyta</taxon>
        <taxon>Embryophyta</taxon>
        <taxon>Tracheophyta</taxon>
        <taxon>Spermatophyta</taxon>
        <taxon>Magnoliopsida</taxon>
        <taxon>Liliopsida</taxon>
        <taxon>Poales</taxon>
        <taxon>Poaceae</taxon>
        <taxon>BOP clade</taxon>
        <taxon>Oryzoideae</taxon>
        <taxon>Oryzeae</taxon>
        <taxon>Oryzinae</taxon>
        <taxon>Oryza</taxon>
        <taxon>Oryza sativa</taxon>
    </lineage>
</organism>
<gene>
    <name evidence="2" type="primary">OSJNBa0073C10.14</name>
</gene>
<sequence>MTPRLRAPPAASAELRPPPLHAFAARADPHLFRNRKAGRTPGLRNKGFSTGGNPAYGRAGLHPTSLLLRSADTPVPGAHADSLLAIRRARPAESVGRWGPFDRNLAKQDGRTCKDAGCLSSKVMCYSRCSLPMQGTQGQGAPGGERYCYLDPPTAETCQTPAPRSWGYKARTTELGGSNTSPSSFMWVSANLIFPYEKYTKPPPRTGEAEATIVVAVLRRPSPPHATLLDGGTTIVKREIELQAGLQMATSLEKELAISGRSFSREQREVG</sequence>
<feature type="region of interest" description="Disordered" evidence="1">
    <location>
        <begin position="1"/>
        <end position="55"/>
    </location>
</feature>
<dbReference type="AlphaFoldDB" id="Q60D66"/>
<evidence type="ECO:0000256" key="1">
    <source>
        <dbReference type="SAM" id="MobiDB-lite"/>
    </source>
</evidence>
<proteinExistence type="predicted"/>
<evidence type="ECO:0000313" key="2">
    <source>
        <dbReference type="EMBL" id="AAV25057.1"/>
    </source>
</evidence>
<reference evidence="3" key="2">
    <citation type="journal article" date="2008" name="Nucleic Acids Res.">
        <title>The rice annotation project database (RAP-DB): 2008 update.</title>
        <authorList>
            <consortium name="The rice annotation project (RAP)"/>
        </authorList>
    </citation>
    <scope>GENOME REANNOTATION</scope>
    <source>
        <strain evidence="3">cv. Nipponbare</strain>
    </source>
</reference>